<organism evidence="2 3">
    <name type="scientific">Phytophthora rubi</name>
    <dbReference type="NCBI Taxonomy" id="129364"/>
    <lineage>
        <taxon>Eukaryota</taxon>
        <taxon>Sar</taxon>
        <taxon>Stramenopiles</taxon>
        <taxon>Oomycota</taxon>
        <taxon>Peronosporomycetes</taxon>
        <taxon>Peronosporales</taxon>
        <taxon>Peronosporaceae</taxon>
        <taxon>Phytophthora</taxon>
    </lineage>
</organism>
<gene>
    <name evidence="2" type="ORF">PR001_g33106</name>
</gene>
<name>A0A6A3GGE5_9STRA</name>
<comment type="caution">
    <text evidence="2">The sequence shown here is derived from an EMBL/GenBank/DDBJ whole genome shotgun (WGS) entry which is preliminary data.</text>
</comment>
<evidence type="ECO:0000256" key="1">
    <source>
        <dbReference type="SAM" id="MobiDB-lite"/>
    </source>
</evidence>
<accession>A0A6A3GGE5</accession>
<feature type="region of interest" description="Disordered" evidence="1">
    <location>
        <begin position="1"/>
        <end position="94"/>
    </location>
</feature>
<sequence length="117" mass="13009">MEVMQHPHARNQPDEEGFITQTSRKGVKANGDDIATSAEEAKTDRNHQGKQTRKQTSKPAPPAAQSGIEGRSTSSKGGDRAHANKANNRFDRFQRHEAMGQYGLLAEPTTKIRTLWR</sequence>
<dbReference type="AlphaFoldDB" id="A0A6A3GGE5"/>
<proteinExistence type="predicted"/>
<evidence type="ECO:0000313" key="2">
    <source>
        <dbReference type="EMBL" id="KAE8952888.1"/>
    </source>
</evidence>
<feature type="compositionally biased region" description="Basic and acidic residues" evidence="1">
    <location>
        <begin position="77"/>
        <end position="94"/>
    </location>
</feature>
<protein>
    <submittedName>
        <fullName evidence="2">Uncharacterized protein</fullName>
    </submittedName>
</protein>
<dbReference type="Proteomes" id="UP000429607">
    <property type="component" value="Unassembled WGS sequence"/>
</dbReference>
<reference evidence="2 3" key="1">
    <citation type="submission" date="2018-09" db="EMBL/GenBank/DDBJ databases">
        <title>Genomic investigation of the strawberry pathogen Phytophthora fragariae indicates pathogenicity is determined by transcriptional variation in three key races.</title>
        <authorList>
            <person name="Adams T.M."/>
            <person name="Armitage A.D."/>
            <person name="Sobczyk M.K."/>
            <person name="Bates H.J."/>
            <person name="Dunwell J.M."/>
            <person name="Nellist C.F."/>
            <person name="Harrison R.J."/>
        </authorList>
    </citation>
    <scope>NUCLEOTIDE SEQUENCE [LARGE SCALE GENOMIC DNA]</scope>
    <source>
        <strain evidence="2 3">SCRP249</strain>
    </source>
</reference>
<evidence type="ECO:0000313" key="3">
    <source>
        <dbReference type="Proteomes" id="UP000429607"/>
    </source>
</evidence>
<dbReference type="EMBL" id="QXFV01011184">
    <property type="protein sequence ID" value="KAE8952888.1"/>
    <property type="molecule type" value="Genomic_DNA"/>
</dbReference>